<dbReference type="Pfam" id="PF01882">
    <property type="entry name" value="DUF58"/>
    <property type="match status" value="1"/>
</dbReference>
<dbReference type="PANTHER" id="PTHR33608:SF14">
    <property type="entry name" value="POSSIBLE CONSERVED SECRETED PROTEIN"/>
    <property type="match status" value="1"/>
</dbReference>
<protein>
    <submittedName>
        <fullName evidence="3">Uncharacterized protein (DUF58 family)</fullName>
    </submittedName>
</protein>
<organism evidence="3 4">
    <name type="scientific">Nocardia goodfellowii</name>
    <dbReference type="NCBI Taxonomy" id="882446"/>
    <lineage>
        <taxon>Bacteria</taxon>
        <taxon>Bacillati</taxon>
        <taxon>Actinomycetota</taxon>
        <taxon>Actinomycetes</taxon>
        <taxon>Mycobacteriales</taxon>
        <taxon>Nocardiaceae</taxon>
        <taxon>Nocardia</taxon>
    </lineage>
</organism>
<sequence>MLESDTAAIDLSWRPAPAAVALAGCAGVVLAVAVLYGAPQLVAFAAPLLGVLTVQRPIAVRLVAADSGNGLPHIVRCLEAEQIEVCLGIAVRGRVRVTARILTSAGMETETLGGSEDSVRARLRAPSWGRYPVRVEVAAVTGAGLLRGTAVCQPMWLHVYPPIVPQRMPLPGDPPRRRTGALDTRFRGDGIEFEDIRGYVSGDSLRSINWPATARRGSVQVTERRLAQAQDVVLLFDGTRQRPGPAPESLDRALRGAAELARSALRAGDRVGVVCLGDRTRWLPARSGAPRIHAIAACLLDPDDSGVTREQGTGPPVSAVPTGALVIAFSTLTDTDCVAALIGLRKRGHRVLAVDVVGENMFRDETEPLIGRLWSLERAAMYRDLGAVGIEVVAWGAAPDIADVLRVLRRRPARYRRFR</sequence>
<keyword evidence="1" id="KW-0812">Transmembrane</keyword>
<dbReference type="InterPro" id="IPR002881">
    <property type="entry name" value="DUF58"/>
</dbReference>
<feature type="domain" description="DUF58" evidence="2">
    <location>
        <begin position="195"/>
        <end position="359"/>
    </location>
</feature>
<reference evidence="3 4" key="1">
    <citation type="submission" date="2021-03" db="EMBL/GenBank/DDBJ databases">
        <title>Sequencing the genomes of 1000 actinobacteria strains.</title>
        <authorList>
            <person name="Klenk H.-P."/>
        </authorList>
    </citation>
    <scope>NUCLEOTIDE SEQUENCE [LARGE SCALE GENOMIC DNA]</scope>
    <source>
        <strain evidence="3 4">DSM 45516</strain>
    </source>
</reference>
<keyword evidence="1" id="KW-0472">Membrane</keyword>
<dbReference type="EMBL" id="JAGGMR010000001">
    <property type="protein sequence ID" value="MBP2191820.1"/>
    <property type="molecule type" value="Genomic_DNA"/>
</dbReference>
<evidence type="ECO:0000259" key="2">
    <source>
        <dbReference type="Pfam" id="PF01882"/>
    </source>
</evidence>
<name>A0ABS4QJE2_9NOCA</name>
<evidence type="ECO:0000256" key="1">
    <source>
        <dbReference type="SAM" id="Phobius"/>
    </source>
</evidence>
<dbReference type="Proteomes" id="UP001519325">
    <property type="component" value="Unassembled WGS sequence"/>
</dbReference>
<dbReference type="PANTHER" id="PTHR33608">
    <property type="entry name" value="BLL2464 PROTEIN"/>
    <property type="match status" value="1"/>
</dbReference>
<feature type="transmembrane region" description="Helical" evidence="1">
    <location>
        <begin position="20"/>
        <end position="52"/>
    </location>
</feature>
<keyword evidence="1" id="KW-1133">Transmembrane helix</keyword>
<keyword evidence="4" id="KW-1185">Reference proteome</keyword>
<dbReference type="RefSeq" id="WP_209894015.1">
    <property type="nucleotide sequence ID" value="NZ_JAGGMR010000001.1"/>
</dbReference>
<evidence type="ECO:0000313" key="3">
    <source>
        <dbReference type="EMBL" id="MBP2191820.1"/>
    </source>
</evidence>
<accession>A0ABS4QJE2</accession>
<proteinExistence type="predicted"/>
<evidence type="ECO:0000313" key="4">
    <source>
        <dbReference type="Proteomes" id="UP001519325"/>
    </source>
</evidence>
<comment type="caution">
    <text evidence="3">The sequence shown here is derived from an EMBL/GenBank/DDBJ whole genome shotgun (WGS) entry which is preliminary data.</text>
</comment>
<gene>
    <name evidence="3" type="ORF">BJ987_004721</name>
</gene>